<comment type="caution">
    <text evidence="3">The sequence shown here is derived from an EMBL/GenBank/DDBJ whole genome shotgun (WGS) entry which is preliminary data.</text>
</comment>
<feature type="domain" description="DUF1707" evidence="2">
    <location>
        <begin position="15"/>
        <end position="66"/>
    </location>
</feature>
<gene>
    <name evidence="3" type="ORF">RM609_03855</name>
</gene>
<dbReference type="Proteomes" id="UP001180531">
    <property type="component" value="Unassembled WGS sequence"/>
</dbReference>
<reference evidence="3" key="1">
    <citation type="submission" date="2024-05" db="EMBL/GenBank/DDBJ databases">
        <title>30 novel species of actinomycetes from the DSMZ collection.</title>
        <authorList>
            <person name="Nouioui I."/>
        </authorList>
    </citation>
    <scope>NUCLEOTIDE SEQUENCE</scope>
    <source>
        <strain evidence="3">DSM 40473</strain>
    </source>
</reference>
<dbReference type="RefSeq" id="WP_311607924.1">
    <property type="nucleotide sequence ID" value="NZ_JAVRFI010000002.1"/>
</dbReference>
<evidence type="ECO:0000256" key="1">
    <source>
        <dbReference type="SAM" id="MobiDB-lite"/>
    </source>
</evidence>
<organism evidence="3 4">
    <name type="scientific">Streptomyces hesseae</name>
    <dbReference type="NCBI Taxonomy" id="3075519"/>
    <lineage>
        <taxon>Bacteria</taxon>
        <taxon>Bacillati</taxon>
        <taxon>Actinomycetota</taxon>
        <taxon>Actinomycetes</taxon>
        <taxon>Kitasatosporales</taxon>
        <taxon>Streptomycetaceae</taxon>
        <taxon>Streptomyces</taxon>
    </lineage>
</organism>
<dbReference type="Pfam" id="PF08044">
    <property type="entry name" value="DUF1707"/>
    <property type="match status" value="1"/>
</dbReference>
<accession>A0ABU2SGY6</accession>
<sequence>MTAGFPEAAPWGEQRASHTDRETVVERLQQAAAEGRIDFHELDERLEQALNAKTHGELAVLTTDLQGAGLQGVGLRGIAGAGRELVEDRPLILKGGLHGVVRKGGWKVPSRVTAHGGMGGVVLDFTRAECPPRAIDLEVHGQMAGVVVIPDDWAAETSGIEPGLGGVKDRTTPDHAPDAPLLRITGTGGMAGVVVRHPKGRERRQLEREAKALTSR</sequence>
<evidence type="ECO:0000313" key="3">
    <source>
        <dbReference type="EMBL" id="MDT0448238.1"/>
    </source>
</evidence>
<feature type="region of interest" description="Disordered" evidence="1">
    <location>
        <begin position="1"/>
        <end position="21"/>
    </location>
</feature>
<dbReference type="PANTHER" id="PTHR40763:SF5">
    <property type="entry name" value="MEMBRANE PROTEIN"/>
    <property type="match status" value="1"/>
</dbReference>
<dbReference type="InterPro" id="IPR012551">
    <property type="entry name" value="DUF1707_SHOCT-like"/>
</dbReference>
<dbReference type="EMBL" id="JAVRFI010000002">
    <property type="protein sequence ID" value="MDT0448238.1"/>
    <property type="molecule type" value="Genomic_DNA"/>
</dbReference>
<proteinExistence type="predicted"/>
<protein>
    <submittedName>
        <fullName evidence="3">DUF1707 domain-containing protein</fullName>
    </submittedName>
</protein>
<dbReference type="PANTHER" id="PTHR40763">
    <property type="entry name" value="MEMBRANE PROTEIN-RELATED"/>
    <property type="match status" value="1"/>
</dbReference>
<name>A0ABU2SGY6_9ACTN</name>
<evidence type="ECO:0000259" key="2">
    <source>
        <dbReference type="Pfam" id="PF08044"/>
    </source>
</evidence>
<keyword evidence="4" id="KW-1185">Reference proteome</keyword>
<evidence type="ECO:0000313" key="4">
    <source>
        <dbReference type="Proteomes" id="UP001180531"/>
    </source>
</evidence>